<evidence type="ECO:0000313" key="1">
    <source>
        <dbReference type="EMBL" id="KAE8023005.1"/>
    </source>
</evidence>
<organism evidence="1 2">
    <name type="scientific">Carpinus fangiana</name>
    <dbReference type="NCBI Taxonomy" id="176857"/>
    <lineage>
        <taxon>Eukaryota</taxon>
        <taxon>Viridiplantae</taxon>
        <taxon>Streptophyta</taxon>
        <taxon>Embryophyta</taxon>
        <taxon>Tracheophyta</taxon>
        <taxon>Spermatophyta</taxon>
        <taxon>Magnoliopsida</taxon>
        <taxon>eudicotyledons</taxon>
        <taxon>Gunneridae</taxon>
        <taxon>Pentapetalae</taxon>
        <taxon>rosids</taxon>
        <taxon>fabids</taxon>
        <taxon>Fagales</taxon>
        <taxon>Betulaceae</taxon>
        <taxon>Carpinus</taxon>
    </lineage>
</organism>
<reference evidence="1 2" key="1">
    <citation type="submission" date="2019-06" db="EMBL/GenBank/DDBJ databases">
        <title>A chromosomal-level reference genome of Carpinus fangiana (Coryloideae, Betulaceae).</title>
        <authorList>
            <person name="Yang X."/>
            <person name="Wang Z."/>
            <person name="Zhang L."/>
            <person name="Hao G."/>
            <person name="Liu J."/>
            <person name="Yang Y."/>
        </authorList>
    </citation>
    <scope>NUCLEOTIDE SEQUENCE [LARGE SCALE GENOMIC DNA]</scope>
    <source>
        <strain evidence="1">Cfa_2016G</strain>
        <tissue evidence="1">Leaf</tissue>
    </source>
</reference>
<protein>
    <submittedName>
        <fullName evidence="1">Uncharacterized protein</fullName>
    </submittedName>
</protein>
<sequence>MGSPWRKIKTLKDIKGAQKGPRQGKRDKWVAVRVFAPANAQAPRLLLSLKRNSFEPSPQQLFLLCSSNSSKMDPLKSSLDKACLLVWVMMGDQPDSDTESYKLPRVKKAIGLNTTFRIVIDGLVKTGSDMNSWAWYAGRKTFIPLWHIDVLLISKFCPKPKTVREAVEKIFGAYLHGRGVLNTLCFNYTCGKFRGPKLQVLLHAWWHFADQDLTVNADSSVKGTSVKGSTATAYDYPANSRRRGIFYCKFAIGTDHIADRYKASKICVPSDSLDAVKGAATPFCSVFQERHSASKGIHGVFSNNSARVQR</sequence>
<accession>A0A5N6R2G5</accession>
<name>A0A5N6R2G5_9ROSI</name>
<proteinExistence type="predicted"/>
<dbReference type="EMBL" id="CM017323">
    <property type="protein sequence ID" value="KAE8023005.1"/>
    <property type="molecule type" value="Genomic_DNA"/>
</dbReference>
<evidence type="ECO:0000313" key="2">
    <source>
        <dbReference type="Proteomes" id="UP000327013"/>
    </source>
</evidence>
<dbReference type="Proteomes" id="UP000327013">
    <property type="component" value="Chromosome 3"/>
</dbReference>
<gene>
    <name evidence="1" type="ORF">FH972_008762</name>
</gene>
<dbReference type="AlphaFoldDB" id="A0A5N6R2G5"/>
<keyword evidence="2" id="KW-1185">Reference proteome</keyword>